<dbReference type="RefSeq" id="WP_072714327.1">
    <property type="nucleotide sequence ID" value="NZ_FRAU01000001.1"/>
</dbReference>
<dbReference type="Pfam" id="PF03483">
    <property type="entry name" value="B3_4"/>
    <property type="match status" value="1"/>
</dbReference>
<dbReference type="SMART" id="SM00874">
    <property type="entry name" value="B5"/>
    <property type="match status" value="1"/>
</dbReference>
<keyword evidence="9 15" id="KW-0067">ATP-binding</keyword>
<dbReference type="FunFam" id="3.30.56.10:FF:000002">
    <property type="entry name" value="Phenylalanine--tRNA ligase beta subunit"/>
    <property type="match status" value="1"/>
</dbReference>
<dbReference type="SUPFAM" id="SSF56037">
    <property type="entry name" value="PheT/TilS domain"/>
    <property type="match status" value="1"/>
</dbReference>
<dbReference type="GO" id="GO:0005524">
    <property type="term" value="F:ATP binding"/>
    <property type="evidence" value="ECO:0007669"/>
    <property type="project" value="UniProtKB-UniRule"/>
</dbReference>
<evidence type="ECO:0000313" key="21">
    <source>
        <dbReference type="Proteomes" id="UP000185812"/>
    </source>
</evidence>
<organism evidence="20 21">
    <name type="scientific">Rhodothermus profundi</name>
    <dbReference type="NCBI Taxonomy" id="633813"/>
    <lineage>
        <taxon>Bacteria</taxon>
        <taxon>Pseudomonadati</taxon>
        <taxon>Rhodothermota</taxon>
        <taxon>Rhodothermia</taxon>
        <taxon>Rhodothermales</taxon>
        <taxon>Rhodothermaceae</taxon>
        <taxon>Rhodothermus</taxon>
    </lineage>
</organism>
<evidence type="ECO:0000256" key="12">
    <source>
        <dbReference type="ARBA" id="ARBA00022917"/>
    </source>
</evidence>
<reference evidence="21" key="1">
    <citation type="submission" date="2016-11" db="EMBL/GenBank/DDBJ databases">
        <authorList>
            <person name="Varghese N."/>
            <person name="Submissions S."/>
        </authorList>
    </citation>
    <scope>NUCLEOTIDE SEQUENCE [LARGE SCALE GENOMIC DNA]</scope>
    <source>
        <strain evidence="21">DSM 22212</strain>
    </source>
</reference>
<dbReference type="InterPro" id="IPR041616">
    <property type="entry name" value="PheRS_beta_core"/>
</dbReference>
<dbReference type="SMART" id="SM00896">
    <property type="entry name" value="FDX-ACB"/>
    <property type="match status" value="1"/>
</dbReference>
<dbReference type="NCBIfam" id="TIGR00472">
    <property type="entry name" value="pheT_bact"/>
    <property type="match status" value="1"/>
</dbReference>
<feature type="binding site" evidence="15">
    <location>
        <position position="477"/>
    </location>
    <ligand>
        <name>Mg(2+)</name>
        <dbReference type="ChEBI" id="CHEBI:18420"/>
        <note>shared with alpha subunit</note>
    </ligand>
</feature>
<dbReference type="SUPFAM" id="SSF55681">
    <property type="entry name" value="Class II aaRS and biotin synthetases"/>
    <property type="match status" value="1"/>
</dbReference>
<dbReference type="InterPro" id="IPR009061">
    <property type="entry name" value="DNA-bd_dom_put_sf"/>
</dbReference>
<keyword evidence="10 15" id="KW-0460">Magnesium</keyword>
<dbReference type="GO" id="GO:0000049">
    <property type="term" value="F:tRNA binding"/>
    <property type="evidence" value="ECO:0007669"/>
    <property type="project" value="UniProtKB-UniRule"/>
</dbReference>
<dbReference type="SUPFAM" id="SSF54991">
    <property type="entry name" value="Anticodon-binding domain of PheRS"/>
    <property type="match status" value="1"/>
</dbReference>
<dbReference type="FunFam" id="3.30.70.380:FF:000001">
    <property type="entry name" value="Phenylalanine--tRNA ligase beta subunit"/>
    <property type="match status" value="1"/>
</dbReference>
<dbReference type="CDD" id="cd00769">
    <property type="entry name" value="PheRS_beta_core"/>
    <property type="match status" value="1"/>
</dbReference>
<name>A0A1M6Q4N5_9BACT</name>
<dbReference type="SUPFAM" id="SSF46955">
    <property type="entry name" value="Putative DNA-binding domain"/>
    <property type="match status" value="1"/>
</dbReference>
<keyword evidence="7 15" id="KW-0479">Metal-binding</keyword>
<dbReference type="AlphaFoldDB" id="A0A1M6Q4N5"/>
<evidence type="ECO:0000256" key="7">
    <source>
        <dbReference type="ARBA" id="ARBA00022723"/>
    </source>
</evidence>
<dbReference type="PROSITE" id="PS51483">
    <property type="entry name" value="B5"/>
    <property type="match status" value="1"/>
</dbReference>
<comment type="cofactor">
    <cofactor evidence="15">
        <name>Mg(2+)</name>
        <dbReference type="ChEBI" id="CHEBI:18420"/>
    </cofactor>
    <text evidence="15">Binds 2 magnesium ions per tetramer.</text>
</comment>
<evidence type="ECO:0000256" key="13">
    <source>
        <dbReference type="ARBA" id="ARBA00023146"/>
    </source>
</evidence>
<dbReference type="PROSITE" id="PS50886">
    <property type="entry name" value="TRBD"/>
    <property type="match status" value="1"/>
</dbReference>
<comment type="subcellular location">
    <subcellularLocation>
        <location evidence="1 15">Cytoplasm</location>
    </subcellularLocation>
</comment>
<evidence type="ECO:0000256" key="3">
    <source>
        <dbReference type="ARBA" id="ARBA00011209"/>
    </source>
</evidence>
<keyword evidence="4 15" id="KW-0963">Cytoplasm</keyword>
<dbReference type="GO" id="GO:0009328">
    <property type="term" value="C:phenylalanine-tRNA ligase complex"/>
    <property type="evidence" value="ECO:0007669"/>
    <property type="project" value="TreeGrafter"/>
</dbReference>
<evidence type="ECO:0000256" key="5">
    <source>
        <dbReference type="ARBA" id="ARBA00022555"/>
    </source>
</evidence>
<accession>A0A1M6Q4N5</accession>
<dbReference type="STRING" id="633813.SAMN04488087_0463"/>
<dbReference type="Gene3D" id="3.30.930.10">
    <property type="entry name" value="Bira Bifunctional Protein, Domain 2"/>
    <property type="match status" value="1"/>
</dbReference>
<dbReference type="EC" id="6.1.1.20" evidence="15"/>
<dbReference type="NCBIfam" id="NF045760">
    <property type="entry name" value="YtpR"/>
    <property type="match status" value="1"/>
</dbReference>
<dbReference type="InterPro" id="IPR045060">
    <property type="entry name" value="Phe-tRNA-ligase_IIc_bsu"/>
</dbReference>
<dbReference type="PANTHER" id="PTHR10947:SF0">
    <property type="entry name" value="PHENYLALANINE--TRNA LIGASE BETA SUBUNIT"/>
    <property type="match status" value="1"/>
</dbReference>
<evidence type="ECO:0000256" key="11">
    <source>
        <dbReference type="ARBA" id="ARBA00022884"/>
    </source>
</evidence>
<dbReference type="Pfam" id="PF03147">
    <property type="entry name" value="FDX-ACB"/>
    <property type="match status" value="1"/>
</dbReference>
<dbReference type="GO" id="GO:0006432">
    <property type="term" value="P:phenylalanyl-tRNA aminoacylation"/>
    <property type="evidence" value="ECO:0007669"/>
    <property type="project" value="UniProtKB-UniRule"/>
</dbReference>
<dbReference type="CDD" id="cd02796">
    <property type="entry name" value="tRNA_bind_bactPheRS"/>
    <property type="match status" value="1"/>
</dbReference>
<sequence>MKLSYRWLQQYIALELSPSELAEALIGLGLEVEAVEPLGTDLNGVVIGRVLEVHPHPNADRLRICQVDLGHNQSVSIVCGAPNVAAGQKVAVATPGTTLLLSDREGNRQPITIRKTKIRGAVSEGMICAEDELGLSDDHSGILVLPDDAPVGHPFVEYLQQQRLIVPDYQLEISLTPNRADAASHLGVARDLSALLDRPLHRPEVALPEPGGEASRQVQVTIDAPEACPRYVALLVRNVRVGPSPLWLRQRLAAIGLRSINNVVDVTNYVLHECGQPLHAFDFDQLRGARIHVRRARAGETFTTLDGKTRQLPEGALLICDAERPVALAGIMGGENSEVTDHTTNVLIESAYFDPSTIRRTSKALGLQTDSSYRFERGVDAGLQRWAAARAAQLIVEVAGGEIVPGVVDVQMQRFEPRPVVLRLTRLKQLLGTEIPPDRAVRILDRLGFQPKREGTALRCTVPLYRPDVTEEIDLIEEVARVHGYDRLPLPDTFIVPARVPVEPPTQTLRRRMRALLASLGLREIYTNSLLSREVAYRFTAASETNAQAHASHLVETLNPISAEMAVLRPSLLPGLVQTAVHNQNRGQEVLRFFEFGRVFMRTDRTDTLVPGFAEHEALIIGLSGPHAPEGWDVRPRLTDFFDLKGLLETLLATLHLSDRIALIPAESPAPTAAYQVNLVADGQVLGTLARLSDALQEAYELRAPLYYAELNWDAFVALAYPVQQRRYQSFSRFPEVARDLAVLVDRDQPVGPLLETIRKAGGDLLRYVGIFDVYEGERIPSGKKSVAFSLRFGANRTLTDEEVDARVATILQQLQQQFGAQLRR</sequence>
<dbReference type="FunFam" id="2.40.50.140:FF:000045">
    <property type="entry name" value="Phenylalanine--tRNA ligase beta subunit"/>
    <property type="match status" value="1"/>
</dbReference>
<dbReference type="InterPro" id="IPR033714">
    <property type="entry name" value="tRNA_bind_bactPheRS"/>
</dbReference>
<protein>
    <recommendedName>
        <fullName evidence="15">Phenylalanine--tRNA ligase beta subunit</fullName>
        <ecNumber evidence="15">6.1.1.20</ecNumber>
    </recommendedName>
    <alternativeName>
        <fullName evidence="15">Phenylalanyl-tRNA synthetase beta subunit</fullName>
        <shortName evidence="15">PheRS</shortName>
    </alternativeName>
</protein>
<dbReference type="FunFam" id="3.50.40.10:FF:000001">
    <property type="entry name" value="Phenylalanine--tRNA ligase beta subunit"/>
    <property type="match status" value="1"/>
</dbReference>
<feature type="binding site" evidence="15">
    <location>
        <position position="468"/>
    </location>
    <ligand>
        <name>Mg(2+)</name>
        <dbReference type="ChEBI" id="CHEBI:18420"/>
        <note>shared with alpha subunit</note>
    </ligand>
</feature>
<keyword evidence="12 15" id="KW-0648">Protein biosynthesis</keyword>
<evidence type="ECO:0000256" key="10">
    <source>
        <dbReference type="ARBA" id="ARBA00022842"/>
    </source>
</evidence>
<dbReference type="SMART" id="SM00873">
    <property type="entry name" value="B3_4"/>
    <property type="match status" value="1"/>
</dbReference>
<dbReference type="Proteomes" id="UP000185812">
    <property type="component" value="Unassembled WGS sequence"/>
</dbReference>
<gene>
    <name evidence="15" type="primary">pheT</name>
    <name evidence="20" type="ORF">SAMN04488087_0463</name>
</gene>
<dbReference type="PANTHER" id="PTHR10947">
    <property type="entry name" value="PHENYLALANYL-TRNA SYNTHETASE BETA CHAIN AND LEUCINE-RICH REPEAT-CONTAINING PROTEIN 47"/>
    <property type="match status" value="1"/>
</dbReference>
<feature type="domain" description="TRNA-binding" evidence="17">
    <location>
        <begin position="39"/>
        <end position="156"/>
    </location>
</feature>
<feature type="domain" description="FDX-ACB" evidence="18">
    <location>
        <begin position="732"/>
        <end position="824"/>
    </location>
</feature>
<evidence type="ECO:0000256" key="9">
    <source>
        <dbReference type="ARBA" id="ARBA00022840"/>
    </source>
</evidence>
<evidence type="ECO:0000256" key="8">
    <source>
        <dbReference type="ARBA" id="ARBA00022741"/>
    </source>
</evidence>
<dbReference type="EMBL" id="FRAU01000001">
    <property type="protein sequence ID" value="SHK15234.1"/>
    <property type="molecule type" value="Genomic_DNA"/>
</dbReference>
<dbReference type="Gene3D" id="3.30.56.10">
    <property type="match status" value="2"/>
</dbReference>
<dbReference type="InterPro" id="IPR002547">
    <property type="entry name" value="tRNA-bd_dom"/>
</dbReference>
<comment type="subunit">
    <text evidence="3 15">Tetramer of two alpha and two beta subunits.</text>
</comment>
<keyword evidence="13 15" id="KW-0030">Aminoacyl-tRNA synthetase</keyword>
<evidence type="ECO:0000313" key="20">
    <source>
        <dbReference type="EMBL" id="SHK15234.1"/>
    </source>
</evidence>
<dbReference type="Gene3D" id="2.40.50.140">
    <property type="entry name" value="Nucleic acid-binding proteins"/>
    <property type="match status" value="1"/>
</dbReference>
<dbReference type="Gene3D" id="3.30.70.380">
    <property type="entry name" value="Ferrodoxin-fold anticodon-binding domain"/>
    <property type="match status" value="1"/>
</dbReference>
<dbReference type="GO" id="GO:0004826">
    <property type="term" value="F:phenylalanine-tRNA ligase activity"/>
    <property type="evidence" value="ECO:0007669"/>
    <property type="project" value="UniProtKB-UniRule"/>
</dbReference>
<evidence type="ECO:0000256" key="14">
    <source>
        <dbReference type="ARBA" id="ARBA00049255"/>
    </source>
</evidence>
<dbReference type="Gene3D" id="3.50.40.10">
    <property type="entry name" value="Phenylalanyl-trna Synthetase, Chain B, domain 3"/>
    <property type="match status" value="1"/>
</dbReference>
<evidence type="ECO:0000256" key="16">
    <source>
        <dbReference type="PROSITE-ProRule" id="PRU00209"/>
    </source>
</evidence>
<feature type="binding site" evidence="15">
    <location>
        <position position="478"/>
    </location>
    <ligand>
        <name>Mg(2+)</name>
        <dbReference type="ChEBI" id="CHEBI:18420"/>
        <note>shared with alpha subunit</note>
    </ligand>
</feature>
<keyword evidence="5 16" id="KW-0820">tRNA-binding</keyword>
<dbReference type="Pfam" id="PF17759">
    <property type="entry name" value="tRNA_synthFbeta"/>
    <property type="match status" value="1"/>
</dbReference>
<evidence type="ECO:0000256" key="4">
    <source>
        <dbReference type="ARBA" id="ARBA00022490"/>
    </source>
</evidence>
<evidence type="ECO:0000256" key="15">
    <source>
        <dbReference type="HAMAP-Rule" id="MF_00283"/>
    </source>
</evidence>
<dbReference type="InterPro" id="IPR045864">
    <property type="entry name" value="aa-tRNA-synth_II/BPL/LPL"/>
</dbReference>
<dbReference type="InterPro" id="IPR005121">
    <property type="entry name" value="Fdx_antiC-bd"/>
</dbReference>
<keyword evidence="8 15" id="KW-0547">Nucleotide-binding</keyword>
<dbReference type="SUPFAM" id="SSF50249">
    <property type="entry name" value="Nucleic acid-binding proteins"/>
    <property type="match status" value="1"/>
</dbReference>
<evidence type="ECO:0000256" key="2">
    <source>
        <dbReference type="ARBA" id="ARBA00008653"/>
    </source>
</evidence>
<evidence type="ECO:0000259" key="17">
    <source>
        <dbReference type="PROSITE" id="PS50886"/>
    </source>
</evidence>
<dbReference type="Pfam" id="PF03484">
    <property type="entry name" value="B5"/>
    <property type="match status" value="1"/>
</dbReference>
<dbReference type="PROSITE" id="PS51447">
    <property type="entry name" value="FDX_ACB"/>
    <property type="match status" value="1"/>
</dbReference>
<dbReference type="HAMAP" id="MF_00283">
    <property type="entry name" value="Phe_tRNA_synth_beta1"/>
    <property type="match status" value="1"/>
</dbReference>
<dbReference type="OrthoDB" id="9805455at2"/>
<evidence type="ECO:0000259" key="19">
    <source>
        <dbReference type="PROSITE" id="PS51483"/>
    </source>
</evidence>
<keyword evidence="6 15" id="KW-0436">Ligase</keyword>
<dbReference type="InterPro" id="IPR012340">
    <property type="entry name" value="NA-bd_OB-fold"/>
</dbReference>
<dbReference type="InterPro" id="IPR020825">
    <property type="entry name" value="Phe-tRNA_synthase-like_B3/B4"/>
</dbReference>
<comment type="catalytic activity">
    <reaction evidence="14 15">
        <text>tRNA(Phe) + L-phenylalanine + ATP = L-phenylalanyl-tRNA(Phe) + AMP + diphosphate + H(+)</text>
        <dbReference type="Rhea" id="RHEA:19413"/>
        <dbReference type="Rhea" id="RHEA-COMP:9668"/>
        <dbReference type="Rhea" id="RHEA-COMP:9699"/>
        <dbReference type="ChEBI" id="CHEBI:15378"/>
        <dbReference type="ChEBI" id="CHEBI:30616"/>
        <dbReference type="ChEBI" id="CHEBI:33019"/>
        <dbReference type="ChEBI" id="CHEBI:58095"/>
        <dbReference type="ChEBI" id="CHEBI:78442"/>
        <dbReference type="ChEBI" id="CHEBI:78531"/>
        <dbReference type="ChEBI" id="CHEBI:456215"/>
        <dbReference type="EC" id="6.1.1.20"/>
    </reaction>
</comment>
<evidence type="ECO:0000256" key="6">
    <source>
        <dbReference type="ARBA" id="ARBA00022598"/>
    </source>
</evidence>
<dbReference type="GO" id="GO:0000287">
    <property type="term" value="F:magnesium ion binding"/>
    <property type="evidence" value="ECO:0007669"/>
    <property type="project" value="UniProtKB-UniRule"/>
</dbReference>
<dbReference type="Pfam" id="PF01588">
    <property type="entry name" value="tRNA_bind"/>
    <property type="match status" value="1"/>
</dbReference>
<dbReference type="InterPro" id="IPR005146">
    <property type="entry name" value="B3/B4_tRNA-bd"/>
</dbReference>
<dbReference type="InterPro" id="IPR004532">
    <property type="entry name" value="Phe-tRNA-ligase_IIc_bsu_bact"/>
</dbReference>
<keyword evidence="21" id="KW-1185">Reference proteome</keyword>
<dbReference type="InterPro" id="IPR036690">
    <property type="entry name" value="Fdx_antiC-bd_sf"/>
</dbReference>
<feature type="binding site" evidence="15">
    <location>
        <position position="474"/>
    </location>
    <ligand>
        <name>Mg(2+)</name>
        <dbReference type="ChEBI" id="CHEBI:18420"/>
        <note>shared with alpha subunit</note>
    </ligand>
</feature>
<keyword evidence="11 16" id="KW-0694">RNA-binding</keyword>
<dbReference type="InterPro" id="IPR005147">
    <property type="entry name" value="tRNA_synthase_B5-dom"/>
</dbReference>
<evidence type="ECO:0000259" key="18">
    <source>
        <dbReference type="PROSITE" id="PS51447"/>
    </source>
</evidence>
<feature type="domain" description="B5" evidence="19">
    <location>
        <begin position="415"/>
        <end position="490"/>
    </location>
</feature>
<comment type="similarity">
    <text evidence="2 15">Belongs to the phenylalanyl-tRNA synthetase beta subunit family. Type 1 subfamily.</text>
</comment>
<proteinExistence type="inferred from homology"/>
<evidence type="ECO:0000256" key="1">
    <source>
        <dbReference type="ARBA" id="ARBA00004496"/>
    </source>
</evidence>